<evidence type="ECO:0000256" key="2">
    <source>
        <dbReference type="ARBA" id="ARBA00022598"/>
    </source>
</evidence>
<keyword evidence="6" id="KW-1185">Reference proteome</keyword>
<evidence type="ECO:0000256" key="1">
    <source>
        <dbReference type="ARBA" id="ARBA00006432"/>
    </source>
</evidence>
<feature type="domain" description="AMP-binding enzyme C-terminal" evidence="4">
    <location>
        <begin position="394"/>
        <end position="468"/>
    </location>
</feature>
<reference evidence="5 6" key="1">
    <citation type="submission" date="2016-11" db="EMBL/GenBank/DDBJ databases">
        <authorList>
            <person name="Jaros S."/>
            <person name="Januszkiewicz K."/>
            <person name="Wedrychowicz H."/>
        </authorList>
    </citation>
    <scope>NUCLEOTIDE SEQUENCE [LARGE SCALE GENOMIC DNA]</scope>
    <source>
        <strain evidence="5 6">DSM 15929</strain>
    </source>
</reference>
<dbReference type="GO" id="GO:0031956">
    <property type="term" value="F:medium-chain fatty acid-CoA ligase activity"/>
    <property type="evidence" value="ECO:0007669"/>
    <property type="project" value="TreeGrafter"/>
</dbReference>
<protein>
    <submittedName>
        <fullName evidence="5">Long-chain acyl-CoA synthetase</fullName>
    </submittedName>
</protein>
<dbReference type="Pfam" id="PF13193">
    <property type="entry name" value="AMP-binding_C"/>
    <property type="match status" value="1"/>
</dbReference>
<evidence type="ECO:0000313" key="6">
    <source>
        <dbReference type="Proteomes" id="UP000184386"/>
    </source>
</evidence>
<feature type="domain" description="AMP-dependent synthetase/ligase" evidence="3">
    <location>
        <begin position="16"/>
        <end position="336"/>
    </location>
</feature>
<dbReference type="RefSeq" id="WP_073274391.1">
    <property type="nucleotide sequence ID" value="NZ_FRAC01000008.1"/>
</dbReference>
<dbReference type="GO" id="GO:0006631">
    <property type="term" value="P:fatty acid metabolic process"/>
    <property type="evidence" value="ECO:0007669"/>
    <property type="project" value="TreeGrafter"/>
</dbReference>
<keyword evidence="2" id="KW-0436">Ligase</keyword>
<dbReference type="EMBL" id="FRAC01000008">
    <property type="protein sequence ID" value="SHK00406.1"/>
    <property type="molecule type" value="Genomic_DNA"/>
</dbReference>
<dbReference type="SUPFAM" id="SSF56801">
    <property type="entry name" value="Acetyl-CoA synthetase-like"/>
    <property type="match status" value="1"/>
</dbReference>
<organism evidence="5 6">
    <name type="scientific">Anaerocolumna jejuensis DSM 15929</name>
    <dbReference type="NCBI Taxonomy" id="1121322"/>
    <lineage>
        <taxon>Bacteria</taxon>
        <taxon>Bacillati</taxon>
        <taxon>Bacillota</taxon>
        <taxon>Clostridia</taxon>
        <taxon>Lachnospirales</taxon>
        <taxon>Lachnospiraceae</taxon>
        <taxon>Anaerocolumna</taxon>
    </lineage>
</organism>
<sequence>MISDIIFRNPAIDDSRIACKTAEEAITYGELKKRIKAFASYLISGGCRAGDRILIWQNNSIEQLVSYFGVNLIGGIAVLADTKLKQEMEDIIKDNNITLLLTTRKQRDNLKVADALQTVFAEEAGGMEEFPADLQSYLERQDFQEDQLSTVLYTSGSAGKPKGVLNTHRNLEEALKNYGETMDFTWKDKFIGVTPFFHSYAFDSCMLVALYRGAQLLLMSSFVPSKVLLTIQEEEATVFHGVPFMYQLMNDQLYASYYDLSSLRVCISAGSRLNPDCLRKFNQLTGRVIHQEYGSTETGTIAINLSNDVEKAVNYVGKPLQNVDCKLIPCDEDGNKTLMIISKGISAGYMGELPFEREGYLTQDICVIEDGYIRIKGRADRLINITGLKVNPVEVERCLKQHPDIGDAFVKGRKSENFEEAVEAFVVKKRESLTEKELADYCRKNLAAYKVPSCITWVEQIEKSGLGKPRFL</sequence>
<dbReference type="Proteomes" id="UP000184386">
    <property type="component" value="Unassembled WGS sequence"/>
</dbReference>
<dbReference type="InterPro" id="IPR025110">
    <property type="entry name" value="AMP-bd_C"/>
</dbReference>
<dbReference type="PANTHER" id="PTHR43201:SF5">
    <property type="entry name" value="MEDIUM-CHAIN ACYL-COA LIGASE ACSF2, MITOCHONDRIAL"/>
    <property type="match status" value="1"/>
</dbReference>
<dbReference type="InterPro" id="IPR045851">
    <property type="entry name" value="AMP-bd_C_sf"/>
</dbReference>
<evidence type="ECO:0000259" key="3">
    <source>
        <dbReference type="Pfam" id="PF00501"/>
    </source>
</evidence>
<dbReference type="OrthoDB" id="9803968at2"/>
<dbReference type="Gene3D" id="3.30.300.30">
    <property type="match status" value="1"/>
</dbReference>
<dbReference type="PANTHER" id="PTHR43201">
    <property type="entry name" value="ACYL-COA SYNTHETASE"/>
    <property type="match status" value="1"/>
</dbReference>
<evidence type="ECO:0000259" key="4">
    <source>
        <dbReference type="Pfam" id="PF13193"/>
    </source>
</evidence>
<proteinExistence type="inferred from homology"/>
<dbReference type="Pfam" id="PF00501">
    <property type="entry name" value="AMP-binding"/>
    <property type="match status" value="1"/>
</dbReference>
<gene>
    <name evidence="5" type="ORF">SAMN02745136_01502</name>
</gene>
<evidence type="ECO:0000313" key="5">
    <source>
        <dbReference type="EMBL" id="SHK00406.1"/>
    </source>
</evidence>
<dbReference type="Gene3D" id="3.40.50.12780">
    <property type="entry name" value="N-terminal domain of ligase-like"/>
    <property type="match status" value="1"/>
</dbReference>
<dbReference type="AlphaFoldDB" id="A0A1M6NXK6"/>
<accession>A0A1M6NXK6</accession>
<dbReference type="InterPro" id="IPR042099">
    <property type="entry name" value="ANL_N_sf"/>
</dbReference>
<dbReference type="STRING" id="1121322.SAMN02745136_01502"/>
<dbReference type="InterPro" id="IPR000873">
    <property type="entry name" value="AMP-dep_synth/lig_dom"/>
</dbReference>
<name>A0A1M6NXK6_9FIRM</name>
<comment type="similarity">
    <text evidence="1">Belongs to the ATP-dependent AMP-binding enzyme family.</text>
</comment>